<dbReference type="PANTHER" id="PTHR48053">
    <property type="entry name" value="LEUCINE RICH REPEAT FAMILY PROTEIN, EXPRESSED"/>
    <property type="match status" value="1"/>
</dbReference>
<dbReference type="Proteomes" id="UP001141806">
    <property type="component" value="Unassembled WGS sequence"/>
</dbReference>
<dbReference type="PRINTS" id="PR00019">
    <property type="entry name" value="LEURICHRPT"/>
</dbReference>
<keyword evidence="14 21" id="KW-1133">Transmembrane helix</keyword>
<protein>
    <recommendedName>
        <fullName evidence="3">non-specific serine/threonine protein kinase</fullName>
        <ecNumber evidence="3">2.7.11.1</ecNumber>
    </recommendedName>
</protein>
<keyword evidence="16" id="KW-0675">Receptor</keyword>
<dbReference type="InterPro" id="IPR003591">
    <property type="entry name" value="Leu-rich_rpt_typical-subtyp"/>
</dbReference>
<feature type="transmembrane region" description="Helical" evidence="21">
    <location>
        <begin position="16"/>
        <end position="33"/>
    </location>
</feature>
<dbReference type="PROSITE" id="PS51450">
    <property type="entry name" value="LRR"/>
    <property type="match status" value="2"/>
</dbReference>
<evidence type="ECO:0000313" key="23">
    <source>
        <dbReference type="EMBL" id="KAJ4971568.1"/>
    </source>
</evidence>
<evidence type="ECO:0000256" key="16">
    <source>
        <dbReference type="ARBA" id="ARBA00023170"/>
    </source>
</evidence>
<evidence type="ECO:0000256" key="8">
    <source>
        <dbReference type="ARBA" id="ARBA00022692"/>
    </source>
</evidence>
<keyword evidence="7" id="KW-0808">Transferase</keyword>
<keyword evidence="9" id="KW-0732">Signal</keyword>
<dbReference type="Gene3D" id="3.30.200.20">
    <property type="entry name" value="Phosphorylase Kinase, domain 1"/>
    <property type="match status" value="1"/>
</dbReference>
<dbReference type="PROSITE" id="PS50011">
    <property type="entry name" value="PROTEIN_KINASE_DOM"/>
    <property type="match status" value="1"/>
</dbReference>
<dbReference type="InterPro" id="IPR000719">
    <property type="entry name" value="Prot_kinase_dom"/>
</dbReference>
<keyword evidence="13 20" id="KW-0067">ATP-binding</keyword>
<dbReference type="Gene3D" id="1.10.510.10">
    <property type="entry name" value="Transferase(Phosphotransferase) domain 1"/>
    <property type="match status" value="1"/>
</dbReference>
<comment type="catalytic activity">
    <reaction evidence="19">
        <text>L-seryl-[protein] + ATP = O-phospho-L-seryl-[protein] + ADP + H(+)</text>
        <dbReference type="Rhea" id="RHEA:17989"/>
        <dbReference type="Rhea" id="RHEA-COMP:9863"/>
        <dbReference type="Rhea" id="RHEA-COMP:11604"/>
        <dbReference type="ChEBI" id="CHEBI:15378"/>
        <dbReference type="ChEBI" id="CHEBI:29999"/>
        <dbReference type="ChEBI" id="CHEBI:30616"/>
        <dbReference type="ChEBI" id="CHEBI:83421"/>
        <dbReference type="ChEBI" id="CHEBI:456216"/>
        <dbReference type="EC" id="2.7.11.1"/>
    </reaction>
</comment>
<keyword evidence="6" id="KW-0433">Leucine-rich repeat</keyword>
<feature type="binding site" evidence="20">
    <location>
        <position position="769"/>
    </location>
    <ligand>
        <name>ATP</name>
        <dbReference type="ChEBI" id="CHEBI:30616"/>
    </ligand>
</feature>
<evidence type="ECO:0000256" key="4">
    <source>
        <dbReference type="ARBA" id="ARBA00022527"/>
    </source>
</evidence>
<evidence type="ECO:0000256" key="21">
    <source>
        <dbReference type="SAM" id="Phobius"/>
    </source>
</evidence>
<evidence type="ECO:0000259" key="22">
    <source>
        <dbReference type="PROSITE" id="PS50011"/>
    </source>
</evidence>
<evidence type="ECO:0000256" key="19">
    <source>
        <dbReference type="ARBA" id="ARBA00048679"/>
    </source>
</evidence>
<dbReference type="InterPro" id="IPR032675">
    <property type="entry name" value="LRR_dom_sf"/>
</dbReference>
<dbReference type="InterPro" id="IPR008266">
    <property type="entry name" value="Tyr_kinase_AS"/>
</dbReference>
<dbReference type="PROSITE" id="PS00107">
    <property type="entry name" value="PROTEIN_KINASE_ATP"/>
    <property type="match status" value="1"/>
</dbReference>
<organism evidence="23 24">
    <name type="scientific">Protea cynaroides</name>
    <dbReference type="NCBI Taxonomy" id="273540"/>
    <lineage>
        <taxon>Eukaryota</taxon>
        <taxon>Viridiplantae</taxon>
        <taxon>Streptophyta</taxon>
        <taxon>Embryophyta</taxon>
        <taxon>Tracheophyta</taxon>
        <taxon>Spermatophyta</taxon>
        <taxon>Magnoliopsida</taxon>
        <taxon>Proteales</taxon>
        <taxon>Proteaceae</taxon>
        <taxon>Protea</taxon>
    </lineage>
</organism>
<evidence type="ECO:0000256" key="13">
    <source>
        <dbReference type="ARBA" id="ARBA00022840"/>
    </source>
</evidence>
<evidence type="ECO:0000256" key="1">
    <source>
        <dbReference type="ARBA" id="ARBA00004236"/>
    </source>
</evidence>
<dbReference type="GO" id="GO:0005886">
    <property type="term" value="C:plasma membrane"/>
    <property type="evidence" value="ECO:0007669"/>
    <property type="project" value="UniProtKB-SubCell"/>
</dbReference>
<dbReference type="EMBL" id="JAMYWD010000005">
    <property type="protein sequence ID" value="KAJ4971568.1"/>
    <property type="molecule type" value="Genomic_DNA"/>
</dbReference>
<reference evidence="23" key="1">
    <citation type="journal article" date="2023" name="Plant J.">
        <title>The genome of the king protea, Protea cynaroides.</title>
        <authorList>
            <person name="Chang J."/>
            <person name="Duong T.A."/>
            <person name="Schoeman C."/>
            <person name="Ma X."/>
            <person name="Roodt D."/>
            <person name="Barker N."/>
            <person name="Li Z."/>
            <person name="Van de Peer Y."/>
            <person name="Mizrachi E."/>
        </authorList>
    </citation>
    <scope>NUCLEOTIDE SEQUENCE</scope>
    <source>
        <tissue evidence="23">Young leaves</tissue>
    </source>
</reference>
<dbReference type="SUPFAM" id="SSF56112">
    <property type="entry name" value="Protein kinase-like (PK-like)"/>
    <property type="match status" value="1"/>
</dbReference>
<comment type="caution">
    <text evidence="23">The sequence shown here is derived from an EMBL/GenBank/DDBJ whole genome shotgun (WGS) entry which is preliminary data.</text>
</comment>
<keyword evidence="24" id="KW-1185">Reference proteome</keyword>
<evidence type="ECO:0000256" key="9">
    <source>
        <dbReference type="ARBA" id="ARBA00022729"/>
    </source>
</evidence>
<dbReference type="SMART" id="SM00365">
    <property type="entry name" value="LRR_SD22"/>
    <property type="match status" value="6"/>
</dbReference>
<dbReference type="Pfam" id="PF23598">
    <property type="entry name" value="LRR_14"/>
    <property type="match status" value="1"/>
</dbReference>
<evidence type="ECO:0000256" key="7">
    <source>
        <dbReference type="ARBA" id="ARBA00022679"/>
    </source>
</evidence>
<comment type="subcellular location">
    <subcellularLocation>
        <location evidence="1">Cell membrane</location>
    </subcellularLocation>
    <subcellularLocation>
        <location evidence="2">Membrane</location>
        <topology evidence="2">Single-pass type I membrane protein</topology>
    </subcellularLocation>
</comment>
<keyword evidence="15 21" id="KW-0472">Membrane</keyword>
<dbReference type="InterPro" id="IPR051716">
    <property type="entry name" value="Plant_RL_S/T_kinase"/>
</dbReference>
<dbReference type="PANTHER" id="PTHR48053:SF22">
    <property type="entry name" value="MDIS1-INTERACTING RECEPTOR LIKE KINASE 2-LIKE"/>
    <property type="match status" value="1"/>
</dbReference>
<evidence type="ECO:0000256" key="15">
    <source>
        <dbReference type="ARBA" id="ARBA00023136"/>
    </source>
</evidence>
<dbReference type="Gene3D" id="3.80.10.10">
    <property type="entry name" value="Ribonuclease Inhibitor"/>
    <property type="match status" value="2"/>
</dbReference>
<dbReference type="SUPFAM" id="SSF52058">
    <property type="entry name" value="L domain-like"/>
    <property type="match status" value="2"/>
</dbReference>
<dbReference type="Pfam" id="PF00560">
    <property type="entry name" value="LRR_1"/>
    <property type="match status" value="7"/>
</dbReference>
<dbReference type="InterPro" id="IPR017441">
    <property type="entry name" value="Protein_kinase_ATP_BS"/>
</dbReference>
<comment type="catalytic activity">
    <reaction evidence="18">
        <text>L-threonyl-[protein] + ATP = O-phospho-L-threonyl-[protein] + ADP + H(+)</text>
        <dbReference type="Rhea" id="RHEA:46608"/>
        <dbReference type="Rhea" id="RHEA-COMP:11060"/>
        <dbReference type="Rhea" id="RHEA-COMP:11605"/>
        <dbReference type="ChEBI" id="CHEBI:15378"/>
        <dbReference type="ChEBI" id="CHEBI:30013"/>
        <dbReference type="ChEBI" id="CHEBI:30616"/>
        <dbReference type="ChEBI" id="CHEBI:61977"/>
        <dbReference type="ChEBI" id="CHEBI:456216"/>
        <dbReference type="EC" id="2.7.11.1"/>
    </reaction>
</comment>
<dbReference type="InterPro" id="IPR011009">
    <property type="entry name" value="Kinase-like_dom_sf"/>
</dbReference>
<evidence type="ECO:0000256" key="20">
    <source>
        <dbReference type="PROSITE-ProRule" id="PRU10141"/>
    </source>
</evidence>
<dbReference type="FunFam" id="3.80.10.10:FF:000095">
    <property type="entry name" value="LRR receptor-like serine/threonine-protein kinase GSO1"/>
    <property type="match status" value="1"/>
</dbReference>
<evidence type="ECO:0000256" key="18">
    <source>
        <dbReference type="ARBA" id="ARBA00047899"/>
    </source>
</evidence>
<keyword evidence="8 21" id="KW-0812">Transmembrane</keyword>
<name>A0A9Q0KJ15_9MAGN</name>
<evidence type="ECO:0000256" key="5">
    <source>
        <dbReference type="ARBA" id="ARBA00022553"/>
    </source>
</evidence>
<gene>
    <name evidence="23" type="ORF">NE237_004667</name>
</gene>
<dbReference type="AlphaFoldDB" id="A0A9Q0KJ15"/>
<keyword evidence="12" id="KW-0418">Kinase</keyword>
<dbReference type="InterPro" id="IPR013210">
    <property type="entry name" value="LRR_N_plant-typ"/>
</dbReference>
<evidence type="ECO:0000256" key="10">
    <source>
        <dbReference type="ARBA" id="ARBA00022737"/>
    </source>
</evidence>
<dbReference type="InterPro" id="IPR001611">
    <property type="entry name" value="Leu-rich_rpt"/>
</dbReference>
<dbReference type="FunFam" id="1.10.510.10:FF:000445">
    <property type="entry name" value="MDIS1-interacting receptor like kinase 2"/>
    <property type="match status" value="1"/>
</dbReference>
<dbReference type="EC" id="2.7.11.1" evidence="3"/>
<dbReference type="GO" id="GO:0005524">
    <property type="term" value="F:ATP binding"/>
    <property type="evidence" value="ECO:0007669"/>
    <property type="project" value="UniProtKB-UniRule"/>
</dbReference>
<dbReference type="OrthoDB" id="676979at2759"/>
<dbReference type="FunFam" id="3.80.10.10:FF:000177">
    <property type="entry name" value="Leucine-rich repeat receptor-like serine/threonine-protein kinase At1g17230"/>
    <property type="match status" value="1"/>
</dbReference>
<keyword evidence="10" id="KW-0677">Repeat</keyword>
<dbReference type="Pfam" id="PF13855">
    <property type="entry name" value="LRR_8"/>
    <property type="match status" value="1"/>
</dbReference>
<keyword evidence="5" id="KW-0597">Phosphoprotein</keyword>
<evidence type="ECO:0000313" key="24">
    <source>
        <dbReference type="Proteomes" id="UP001141806"/>
    </source>
</evidence>
<keyword evidence="11 20" id="KW-0547">Nucleotide-binding</keyword>
<accession>A0A9Q0KJ15</accession>
<feature type="transmembrane region" description="Helical" evidence="21">
    <location>
        <begin position="676"/>
        <end position="700"/>
    </location>
</feature>
<dbReference type="SMART" id="SM00369">
    <property type="entry name" value="LRR_TYP"/>
    <property type="match status" value="8"/>
</dbReference>
<sequence>MAYSTITNSCARTLDLFLFFFPTVAIFLCLVFFTSTSAYGSKSVVFDQLSSETEALLNWKASLQNYSVAAFRSWKLTPPAPSSNINNTATNIASSSTIPCKWFGITCNKARSTVVEISLPEVELQGTLDNLTFSSFPNLLCLNLSFNELTGNIPMHIGSLPKLTLLDLSNNDLSGILPSMSNLSSLCVLRLFHNEFNGPIPPEIGNLKNLVKLSLGWNKFTGMIPPVLGNLSNLQFLYLNSNELSGPVPSQIGDLKNLTTLFLSKNKISGLIPHSFVNLSKLALLYLDANELSGPMPSKIGGMKSLIELGLHENTFSGPIPQSLTNLSKLEELYLFENQLSGLIPQDLGIQASIKTIMLSDNHLSGSFPRQICQGSLQRLLAQHNSLMVPDLRNCTSLRRVRLDGNHFVGNITESFGVHPHLEYIDISHNMLYGELSPNWGECKNLSALKISGNNISGKIPPEFDQLTRLGLLDLSSNNLAGEIPKEFSSLSTLFSLNLSANQISGHIPIEIGQLINLESLDLSTNKLTGPIPTQLGQCSKLLSLNLSRNSFNGSISSQIGDLQCLQEQLDLSHNSFTGLIPPQLGNLIMLEILNLSHNMITGSIPLSLEGMVSLMFIDVSYNELEGVVPNNSVFKNASSPQAFRNNKGLCGELQGLPPCHQSCTSKGSKRHKHKVFIFIISSFIGTVILTFIIGVQFLLRENTKKGSMESTRRNHGNIFSVWNFDGKIAYEDIINATEDFDAKYCIGTGAFGSVYKAVLPSGHVVALKKLHPLEGEVIADEKSFGNEIHVLIDIQHRNIVKLYGFCSHPRYTFLVYEYMEKGSLSSILSNQAEAMELDWLKRVNVIKSVAYALCYLHHDCIPPIIHRDISSKNILLNSEYEARVSDFGIAKLLKLDSSNWTSLKGTHGYIAPELAYTLALTEKCDVYSFGVVALETIMGKHPGGLITSLTSQVGQKMLLRDVLDPCLTFPSDQKVAKEVISVVRIALACLRTHPQSRPTMHQVLKELLILQPSFLEHFHLITLGNLDDIEIK</sequence>
<evidence type="ECO:0000256" key="12">
    <source>
        <dbReference type="ARBA" id="ARBA00022777"/>
    </source>
</evidence>
<evidence type="ECO:0000256" key="2">
    <source>
        <dbReference type="ARBA" id="ARBA00004479"/>
    </source>
</evidence>
<evidence type="ECO:0000256" key="11">
    <source>
        <dbReference type="ARBA" id="ARBA00022741"/>
    </source>
</evidence>
<evidence type="ECO:0000256" key="3">
    <source>
        <dbReference type="ARBA" id="ARBA00012513"/>
    </source>
</evidence>
<dbReference type="Pfam" id="PF08263">
    <property type="entry name" value="LRRNT_2"/>
    <property type="match status" value="1"/>
</dbReference>
<evidence type="ECO:0000256" key="6">
    <source>
        <dbReference type="ARBA" id="ARBA00022614"/>
    </source>
</evidence>
<proteinExistence type="predicted"/>
<dbReference type="GO" id="GO:0004674">
    <property type="term" value="F:protein serine/threonine kinase activity"/>
    <property type="evidence" value="ECO:0007669"/>
    <property type="project" value="UniProtKB-KW"/>
</dbReference>
<keyword evidence="4" id="KW-0723">Serine/threonine-protein kinase</keyword>
<evidence type="ECO:0000256" key="14">
    <source>
        <dbReference type="ARBA" id="ARBA00022989"/>
    </source>
</evidence>
<dbReference type="InterPro" id="IPR055414">
    <property type="entry name" value="LRR_R13L4/SHOC2-like"/>
</dbReference>
<keyword evidence="17" id="KW-0325">Glycoprotein</keyword>
<dbReference type="PROSITE" id="PS00109">
    <property type="entry name" value="PROTEIN_KINASE_TYR"/>
    <property type="match status" value="1"/>
</dbReference>
<evidence type="ECO:0000256" key="17">
    <source>
        <dbReference type="ARBA" id="ARBA00023180"/>
    </source>
</evidence>
<dbReference type="FunFam" id="3.30.200.20:FF:000309">
    <property type="entry name" value="Leucine-rich repeat receptor protein kinase MSP1"/>
    <property type="match status" value="1"/>
</dbReference>
<feature type="domain" description="Protein kinase" evidence="22">
    <location>
        <begin position="741"/>
        <end position="1015"/>
    </location>
</feature>
<dbReference type="Pfam" id="PF00069">
    <property type="entry name" value="Pkinase"/>
    <property type="match status" value="1"/>
</dbReference>